<sequence length="61" mass="7123">MNHGPKTNEKEEDLVDLDSRRKGSWAMDVYEHEGRNFDSARSLQALIQPLELCHYDTISFQ</sequence>
<reference evidence="1 2" key="1">
    <citation type="journal article" date="2018" name="Sci. Data">
        <title>The draft genome sequence of cork oak.</title>
        <authorList>
            <person name="Ramos A.M."/>
            <person name="Usie A."/>
            <person name="Barbosa P."/>
            <person name="Barros P.M."/>
            <person name="Capote T."/>
            <person name="Chaves I."/>
            <person name="Simoes F."/>
            <person name="Abreu I."/>
            <person name="Carrasquinho I."/>
            <person name="Faro C."/>
            <person name="Guimaraes J.B."/>
            <person name="Mendonca D."/>
            <person name="Nobrega F."/>
            <person name="Rodrigues L."/>
            <person name="Saibo N.J.M."/>
            <person name="Varela M.C."/>
            <person name="Egas C."/>
            <person name="Matos J."/>
            <person name="Miguel C.M."/>
            <person name="Oliveira M.M."/>
            <person name="Ricardo C.P."/>
            <person name="Goncalves S."/>
        </authorList>
    </citation>
    <scope>NUCLEOTIDE SEQUENCE [LARGE SCALE GENOMIC DNA]</scope>
    <source>
        <strain evidence="2">cv. HL8</strain>
    </source>
</reference>
<dbReference type="AlphaFoldDB" id="A0AAW0IIP2"/>
<proteinExistence type="predicted"/>
<dbReference type="Proteomes" id="UP000237347">
    <property type="component" value="Unassembled WGS sequence"/>
</dbReference>
<organism evidence="1 2">
    <name type="scientific">Quercus suber</name>
    <name type="common">Cork oak</name>
    <dbReference type="NCBI Taxonomy" id="58331"/>
    <lineage>
        <taxon>Eukaryota</taxon>
        <taxon>Viridiplantae</taxon>
        <taxon>Streptophyta</taxon>
        <taxon>Embryophyta</taxon>
        <taxon>Tracheophyta</taxon>
        <taxon>Spermatophyta</taxon>
        <taxon>Magnoliopsida</taxon>
        <taxon>eudicotyledons</taxon>
        <taxon>Gunneridae</taxon>
        <taxon>Pentapetalae</taxon>
        <taxon>rosids</taxon>
        <taxon>fabids</taxon>
        <taxon>Fagales</taxon>
        <taxon>Fagaceae</taxon>
        <taxon>Quercus</taxon>
    </lineage>
</organism>
<name>A0AAW0IIP2_QUESU</name>
<evidence type="ECO:0000313" key="2">
    <source>
        <dbReference type="Proteomes" id="UP000237347"/>
    </source>
</evidence>
<dbReference type="EMBL" id="PKMF04001112">
    <property type="protein sequence ID" value="KAK7814323.1"/>
    <property type="molecule type" value="Genomic_DNA"/>
</dbReference>
<evidence type="ECO:0000313" key="1">
    <source>
        <dbReference type="EMBL" id="KAK7814323.1"/>
    </source>
</evidence>
<protein>
    <submittedName>
        <fullName evidence="1">Uncharacterized protein</fullName>
    </submittedName>
</protein>
<comment type="caution">
    <text evidence="1">The sequence shown here is derived from an EMBL/GenBank/DDBJ whole genome shotgun (WGS) entry which is preliminary data.</text>
</comment>
<keyword evidence="2" id="KW-1185">Reference proteome</keyword>
<gene>
    <name evidence="1" type="ORF">CFP56_003310</name>
</gene>
<accession>A0AAW0IIP2</accession>